<feature type="compositionally biased region" description="Low complexity" evidence="4">
    <location>
        <begin position="224"/>
        <end position="237"/>
    </location>
</feature>
<dbReference type="SUPFAM" id="SSF48403">
    <property type="entry name" value="Ankyrin repeat"/>
    <property type="match status" value="1"/>
</dbReference>
<feature type="compositionally biased region" description="Pro residues" evidence="4">
    <location>
        <begin position="179"/>
        <end position="198"/>
    </location>
</feature>
<feature type="compositionally biased region" description="Low complexity" evidence="4">
    <location>
        <begin position="455"/>
        <end position="470"/>
    </location>
</feature>
<dbReference type="PANTHER" id="PTHR24198">
    <property type="entry name" value="ANKYRIN REPEAT AND PROTEIN KINASE DOMAIN-CONTAINING PROTEIN"/>
    <property type="match status" value="1"/>
</dbReference>
<keyword evidence="2 3" id="KW-0040">ANK repeat</keyword>
<evidence type="ECO:0000256" key="4">
    <source>
        <dbReference type="SAM" id="MobiDB-lite"/>
    </source>
</evidence>
<protein>
    <submittedName>
        <fullName evidence="5">Uncharacterized protein</fullName>
    </submittedName>
</protein>
<dbReference type="Pfam" id="PF12796">
    <property type="entry name" value="Ank_2"/>
    <property type="match status" value="1"/>
</dbReference>
<feature type="repeat" description="ANK" evidence="3">
    <location>
        <begin position="57"/>
        <end position="90"/>
    </location>
</feature>
<feature type="compositionally biased region" description="Low complexity" evidence="4">
    <location>
        <begin position="532"/>
        <end position="554"/>
    </location>
</feature>
<feature type="compositionally biased region" description="Low complexity" evidence="4">
    <location>
        <begin position="573"/>
        <end position="608"/>
    </location>
</feature>
<feature type="compositionally biased region" description="Polar residues" evidence="4">
    <location>
        <begin position="675"/>
        <end position="684"/>
    </location>
</feature>
<feature type="compositionally biased region" description="Pro residues" evidence="4">
    <location>
        <begin position="727"/>
        <end position="752"/>
    </location>
</feature>
<sequence>MLSWASSQFEKIAQTVAPPPTDPASRFLYCCQRGEEQEAMQLASQLPGSGVIVNQSKQQVPLHVACTYGMMQLTRHLLNQPGASLDMLDSGGNTVLHCAASCAQPVGLDLVKVLVQEMGANVCAKNYQGQTPYDVASLNNIRQFLLPIQLQQETREAIANGGTGLPPGIDMGGLKIQNAPPPPVPGAMGGGPPPPQVGHPPQGMTSPMAQGGPSSPYPQPPNPFGQSITTPSTSQGPSPYPQPPYSGSAPMINQSVTSQQATAAALAPPPPAAQMMGSPPNQTAPPAPGQQQQPATTTSSAPAPASGGGKHEYALTGYSSAAIYKSAPGSGGIRPDGFHSSSSDKRLQQKYGHEQSQQYAHIPPPPSSGSSLGALSGASAGGGGGVGSAPPSGGPNPYAGGLAHRQRQNRYVNYGPVAGNAPAVPRPYSSYGAPAMGAAPAPTQYNVFRPGGGAAAEAVPAPASANMATPAPMPPPPFFQQPNTTAATSPAYHHQQQTAPSYTPAAPTPEFTPPPPQQTAAPAQASSSGHGSPFVQSPVPAAAPSASALFASPANTSSDSASALFSGPPSGNAPATFSSPAPSPTKTASTSANQAPAPAPMASPFASNAPPPTNPAAMFSSPPQMTGGDASETDPPATPPAVPVPAQVAFSNHEVSGVSVMSSASDLFSKPATTLASDSFASPPTASPEKPTNPAAVPTERGATPQDNLVEIAEEEDFDKMDDVPLSPQPPMPADGPPALPRGMPPPPLSNT</sequence>
<accession>A0A7S3KVZ5</accession>
<reference evidence="5" key="1">
    <citation type="submission" date="2021-01" db="EMBL/GenBank/DDBJ databases">
        <authorList>
            <person name="Corre E."/>
            <person name="Pelletier E."/>
            <person name="Niang G."/>
            <person name="Scheremetjew M."/>
            <person name="Finn R."/>
            <person name="Kale V."/>
            <person name="Holt S."/>
            <person name="Cochrane G."/>
            <person name="Meng A."/>
            <person name="Brown T."/>
            <person name="Cohen L."/>
        </authorList>
    </citation>
    <scope>NUCLEOTIDE SEQUENCE</scope>
    <source>
        <strain evidence="5">CCMP127</strain>
    </source>
</reference>
<organism evidence="5">
    <name type="scientific">Amphora coffeiformis</name>
    <dbReference type="NCBI Taxonomy" id="265554"/>
    <lineage>
        <taxon>Eukaryota</taxon>
        <taxon>Sar</taxon>
        <taxon>Stramenopiles</taxon>
        <taxon>Ochrophyta</taxon>
        <taxon>Bacillariophyta</taxon>
        <taxon>Bacillariophyceae</taxon>
        <taxon>Bacillariophycidae</taxon>
        <taxon>Thalassiophysales</taxon>
        <taxon>Catenulaceae</taxon>
        <taxon>Amphora</taxon>
    </lineage>
</organism>
<feature type="compositionally biased region" description="Low complexity" evidence="4">
    <location>
        <begin position="432"/>
        <end position="442"/>
    </location>
</feature>
<dbReference type="PROSITE" id="PS50088">
    <property type="entry name" value="ANK_REPEAT"/>
    <property type="match status" value="1"/>
</dbReference>
<gene>
    <name evidence="5" type="ORF">ACOF00016_LOCUS733</name>
</gene>
<feature type="compositionally biased region" description="Low complexity" evidence="4">
    <location>
        <begin position="289"/>
        <end position="305"/>
    </location>
</feature>
<feature type="region of interest" description="Disordered" evidence="4">
    <location>
        <begin position="159"/>
        <end position="648"/>
    </location>
</feature>
<evidence type="ECO:0000256" key="3">
    <source>
        <dbReference type="PROSITE-ProRule" id="PRU00023"/>
    </source>
</evidence>
<dbReference type="SMART" id="SM00248">
    <property type="entry name" value="ANK"/>
    <property type="match status" value="2"/>
</dbReference>
<feature type="compositionally biased region" description="Basic and acidic residues" evidence="4">
    <location>
        <begin position="342"/>
        <end position="353"/>
    </location>
</feature>
<feature type="compositionally biased region" description="Low complexity" evidence="4">
    <location>
        <begin position="495"/>
        <end position="505"/>
    </location>
</feature>
<feature type="compositionally biased region" description="Pro residues" evidence="4">
    <location>
        <begin position="506"/>
        <end position="517"/>
    </location>
</feature>
<evidence type="ECO:0000313" key="5">
    <source>
        <dbReference type="EMBL" id="CAE0402447.1"/>
    </source>
</evidence>
<feature type="compositionally biased region" description="Low complexity" evidence="4">
    <location>
        <begin position="388"/>
        <end position="401"/>
    </location>
</feature>
<evidence type="ECO:0000256" key="1">
    <source>
        <dbReference type="ARBA" id="ARBA00022737"/>
    </source>
</evidence>
<dbReference type="InterPro" id="IPR036770">
    <property type="entry name" value="Ankyrin_rpt-contain_sf"/>
</dbReference>
<dbReference type="AlphaFoldDB" id="A0A7S3KVZ5"/>
<feature type="compositionally biased region" description="Low complexity" evidence="4">
    <location>
        <begin position="199"/>
        <end position="214"/>
    </location>
</feature>
<dbReference type="Gene3D" id="1.25.40.20">
    <property type="entry name" value="Ankyrin repeat-containing domain"/>
    <property type="match status" value="1"/>
</dbReference>
<feature type="compositionally biased region" description="Polar residues" evidence="4">
    <location>
        <begin position="251"/>
        <end position="260"/>
    </location>
</feature>
<dbReference type="PANTHER" id="PTHR24198:SF165">
    <property type="entry name" value="ANKYRIN REPEAT-CONTAINING PROTEIN-RELATED"/>
    <property type="match status" value="1"/>
</dbReference>
<dbReference type="EMBL" id="HBIM01000842">
    <property type="protein sequence ID" value="CAE0402447.1"/>
    <property type="molecule type" value="Transcribed_RNA"/>
</dbReference>
<keyword evidence="1" id="KW-0677">Repeat</keyword>
<feature type="compositionally biased region" description="Low complexity" evidence="4">
    <location>
        <begin position="368"/>
        <end position="378"/>
    </location>
</feature>
<proteinExistence type="predicted"/>
<feature type="region of interest" description="Disordered" evidence="4">
    <location>
        <begin position="675"/>
        <end position="752"/>
    </location>
</feature>
<dbReference type="InterPro" id="IPR002110">
    <property type="entry name" value="Ankyrin_rpt"/>
</dbReference>
<name>A0A7S3KVZ5_9STRA</name>
<evidence type="ECO:0000256" key="2">
    <source>
        <dbReference type="ARBA" id="ARBA00023043"/>
    </source>
</evidence>